<feature type="compositionally biased region" description="Polar residues" evidence="4">
    <location>
        <begin position="79"/>
        <end position="100"/>
    </location>
</feature>
<feature type="compositionally biased region" description="Low complexity" evidence="4">
    <location>
        <begin position="101"/>
        <end position="111"/>
    </location>
</feature>
<reference evidence="6 7" key="1">
    <citation type="submission" date="2016-07" db="EMBL/GenBank/DDBJ databases">
        <title>Pervasive Adenine N6-methylation of Active Genes in Fungi.</title>
        <authorList>
            <consortium name="DOE Joint Genome Institute"/>
            <person name="Mondo S.J."/>
            <person name="Dannebaum R.O."/>
            <person name="Kuo R.C."/>
            <person name="Labutti K."/>
            <person name="Haridas S."/>
            <person name="Kuo A."/>
            <person name="Salamov A."/>
            <person name="Ahrendt S.R."/>
            <person name="Lipzen A."/>
            <person name="Sullivan W."/>
            <person name="Andreopoulos W.B."/>
            <person name="Clum A."/>
            <person name="Lindquist E."/>
            <person name="Daum C."/>
            <person name="Ramamoorthy G.K."/>
            <person name="Gryganskyi A."/>
            <person name="Culley D."/>
            <person name="Magnuson J.K."/>
            <person name="James T.Y."/>
            <person name="O'Malley M.A."/>
            <person name="Stajich J.E."/>
            <person name="Spatafora J.W."/>
            <person name="Visel A."/>
            <person name="Grigoriev I.V."/>
        </authorList>
    </citation>
    <scope>NUCLEOTIDE SEQUENCE [LARGE SCALE GENOMIC DNA]</scope>
    <source>
        <strain evidence="6 7">NRRL 3301</strain>
    </source>
</reference>
<dbReference type="OrthoDB" id="531008at2759"/>
<dbReference type="InterPro" id="IPR006828">
    <property type="entry name" value="ASC_dom"/>
</dbReference>
<dbReference type="FunFam" id="2.60.40.10:FF:000562">
    <property type="entry name" value="Snf1 kinase complex beta-subunit Gal83"/>
    <property type="match status" value="1"/>
</dbReference>
<dbReference type="Pfam" id="PF16561">
    <property type="entry name" value="AMPK1_CBM"/>
    <property type="match status" value="1"/>
</dbReference>
<comment type="subcellular location">
    <subcellularLocation>
        <location evidence="1">Cytoplasm</location>
    </subcellularLocation>
</comment>
<dbReference type="AlphaFoldDB" id="A0A1X2GTR2"/>
<dbReference type="SMART" id="SM01010">
    <property type="entry name" value="AMPKBI"/>
    <property type="match status" value="1"/>
</dbReference>
<dbReference type="GO" id="GO:0031588">
    <property type="term" value="C:nucleotide-activated protein kinase complex"/>
    <property type="evidence" value="ECO:0007669"/>
    <property type="project" value="TreeGrafter"/>
</dbReference>
<proteinExistence type="inferred from homology"/>
<dbReference type="InterPro" id="IPR050827">
    <property type="entry name" value="CRP1_MDG1_kinase"/>
</dbReference>
<comment type="similarity">
    <text evidence="2">Belongs to the 5'-AMP-activated protein kinase beta subunit family.</text>
</comment>
<name>A0A1X2GTR2_9FUNG</name>
<dbReference type="InterPro" id="IPR032640">
    <property type="entry name" value="AMPK1_CBM"/>
</dbReference>
<gene>
    <name evidence="6" type="ORF">DM01DRAFT_1299370</name>
</gene>
<feature type="region of interest" description="Disordered" evidence="4">
    <location>
        <begin position="1"/>
        <end position="67"/>
    </location>
</feature>
<dbReference type="GO" id="GO:0007165">
    <property type="term" value="P:signal transduction"/>
    <property type="evidence" value="ECO:0007669"/>
    <property type="project" value="UniProtKB-ARBA"/>
</dbReference>
<dbReference type="PANTHER" id="PTHR10343">
    <property type="entry name" value="5'-AMP-ACTIVATED PROTEIN KINASE , BETA SUBUNIT"/>
    <property type="match status" value="1"/>
</dbReference>
<feature type="compositionally biased region" description="Low complexity" evidence="4">
    <location>
        <begin position="212"/>
        <end position="228"/>
    </location>
</feature>
<evidence type="ECO:0000313" key="7">
    <source>
        <dbReference type="Proteomes" id="UP000242146"/>
    </source>
</evidence>
<feature type="compositionally biased region" description="Polar residues" evidence="4">
    <location>
        <begin position="1"/>
        <end position="21"/>
    </location>
</feature>
<sequence length="482" mass="52212">MGNSASTEQMASNQLNRQNSKSSKEMTHTDFASLSLEEANKPTHPVGQQHTNIDLTTPSTIAAAPSPTVVATSTPIVTHLPANTPTHATSLFSSSAQHGWTSSTSTATSSSPRPVPGKSGWVSSTGASSPWFSGSYSSSTSSSLQHPPSSLTQPPHHGPTPVVTQRPHRTSISGPYYRARGHSVNQQQEPTEDDILAYNPSSTSQYPHATFPAVQPSPTTSSSASHPPRIQLPSPSILSFSPTTASKIDTSSSSVLSSPVAPSVANGVPTIITWSQGGKNVYVTGTFNGWKQKIKLVKSSHDFSAVLDLPHGTHRLKFIVDDEWKCSNDMETATDPDGNLVNYLQVMDEDDMEEELREEELAMAQRRNSVNENDYGTEIPAELLTYAQLAQGTAGDLDPQQRQAALDWERKLPQLPALPPHLEKVMMNASTVSEEDNSVLPVPNHVTLNHLYACSIKDQVMALATTSRYRKKYVTTMYFRPV</sequence>
<dbReference type="SUPFAM" id="SSF160219">
    <property type="entry name" value="AMPKBI-like"/>
    <property type="match status" value="1"/>
</dbReference>
<dbReference type="InterPro" id="IPR014756">
    <property type="entry name" value="Ig_E-set"/>
</dbReference>
<dbReference type="InterPro" id="IPR013783">
    <property type="entry name" value="Ig-like_fold"/>
</dbReference>
<dbReference type="Gene3D" id="6.20.250.60">
    <property type="match status" value="1"/>
</dbReference>
<evidence type="ECO:0000256" key="4">
    <source>
        <dbReference type="SAM" id="MobiDB-lite"/>
    </source>
</evidence>
<accession>A0A1X2GTR2</accession>
<dbReference type="SUPFAM" id="SSF81296">
    <property type="entry name" value="E set domains"/>
    <property type="match status" value="1"/>
</dbReference>
<dbReference type="CDD" id="cd02859">
    <property type="entry name" value="E_set_AMPKbeta_like_N"/>
    <property type="match status" value="1"/>
</dbReference>
<organism evidence="6 7">
    <name type="scientific">Hesseltinella vesiculosa</name>
    <dbReference type="NCBI Taxonomy" id="101127"/>
    <lineage>
        <taxon>Eukaryota</taxon>
        <taxon>Fungi</taxon>
        <taxon>Fungi incertae sedis</taxon>
        <taxon>Mucoromycota</taxon>
        <taxon>Mucoromycotina</taxon>
        <taxon>Mucoromycetes</taxon>
        <taxon>Mucorales</taxon>
        <taxon>Cunninghamellaceae</taxon>
        <taxon>Hesseltinella</taxon>
    </lineage>
</organism>
<feature type="compositionally biased region" description="Polar residues" evidence="4">
    <location>
        <begin position="46"/>
        <end position="60"/>
    </location>
</feature>
<dbReference type="STRING" id="101127.A0A1X2GTR2"/>
<dbReference type="GO" id="GO:0005634">
    <property type="term" value="C:nucleus"/>
    <property type="evidence" value="ECO:0007669"/>
    <property type="project" value="TreeGrafter"/>
</dbReference>
<evidence type="ECO:0000259" key="5">
    <source>
        <dbReference type="SMART" id="SM01010"/>
    </source>
</evidence>
<dbReference type="PANTHER" id="PTHR10343:SF84">
    <property type="entry name" value="5'-AMP-ACTIVATED PROTEIN KINASE SUBUNIT BETA-1"/>
    <property type="match status" value="1"/>
</dbReference>
<keyword evidence="7" id="KW-1185">Reference proteome</keyword>
<protein>
    <submittedName>
        <fullName evidence="6">AMPKBI-domain-containing protein</fullName>
    </submittedName>
</protein>
<dbReference type="EMBL" id="MCGT01000003">
    <property type="protein sequence ID" value="ORX61424.1"/>
    <property type="molecule type" value="Genomic_DNA"/>
</dbReference>
<dbReference type="GO" id="GO:0005737">
    <property type="term" value="C:cytoplasm"/>
    <property type="evidence" value="ECO:0007669"/>
    <property type="project" value="UniProtKB-SubCell"/>
</dbReference>
<feature type="domain" description="Association with the SNF1 complex (ASC)" evidence="5">
    <location>
        <begin position="368"/>
        <end position="482"/>
    </location>
</feature>
<evidence type="ECO:0000256" key="3">
    <source>
        <dbReference type="ARBA" id="ARBA00022490"/>
    </source>
</evidence>
<dbReference type="InterPro" id="IPR037256">
    <property type="entry name" value="ASC_dom_sf"/>
</dbReference>
<dbReference type="Pfam" id="PF04739">
    <property type="entry name" value="AMPKBI"/>
    <property type="match status" value="1"/>
</dbReference>
<feature type="region of interest" description="Disordered" evidence="4">
    <location>
        <begin position="79"/>
        <end position="238"/>
    </location>
</feature>
<dbReference type="GO" id="GO:0019901">
    <property type="term" value="F:protein kinase binding"/>
    <property type="evidence" value="ECO:0007669"/>
    <property type="project" value="TreeGrafter"/>
</dbReference>
<evidence type="ECO:0000256" key="2">
    <source>
        <dbReference type="ARBA" id="ARBA00010926"/>
    </source>
</evidence>
<keyword evidence="3" id="KW-0963">Cytoplasm</keyword>
<comment type="caution">
    <text evidence="6">The sequence shown here is derived from an EMBL/GenBank/DDBJ whole genome shotgun (WGS) entry which is preliminary data.</text>
</comment>
<evidence type="ECO:0000313" key="6">
    <source>
        <dbReference type="EMBL" id="ORX61424.1"/>
    </source>
</evidence>
<feature type="compositionally biased region" description="Low complexity" evidence="4">
    <location>
        <begin position="128"/>
        <end position="150"/>
    </location>
</feature>
<evidence type="ECO:0000256" key="1">
    <source>
        <dbReference type="ARBA" id="ARBA00004496"/>
    </source>
</evidence>
<dbReference type="Proteomes" id="UP000242146">
    <property type="component" value="Unassembled WGS sequence"/>
</dbReference>
<dbReference type="Gene3D" id="2.60.40.10">
    <property type="entry name" value="Immunoglobulins"/>
    <property type="match status" value="1"/>
</dbReference>